<dbReference type="InterPro" id="IPR025943">
    <property type="entry name" value="Sigma_54_int_dom_ATP-bd_2"/>
</dbReference>
<dbReference type="Pfam" id="PF13426">
    <property type="entry name" value="PAS_9"/>
    <property type="match status" value="1"/>
</dbReference>
<dbReference type="InterPro" id="IPR058031">
    <property type="entry name" value="AAA_lid_NorR"/>
</dbReference>
<dbReference type="Gene3D" id="3.40.50.300">
    <property type="entry name" value="P-loop containing nucleotide triphosphate hydrolases"/>
    <property type="match status" value="1"/>
</dbReference>
<sequence length="475" mass="53803">MASLISKDGLMSPFYKEIFIEALNASSDGILISDNKGNVLYVNHAYENTTGLKKDDLLGKNLKILLEQKLFNTAASLSVLENQKPFSLIHQYVTGKSALTTANPIFDEDENLIGVVCNTRNVTELVSMRKELEETKELTQKYSEELQKLREEQLKCEGLVYRSQTMTDTLKFALKTAAFDNTVLIGGESGTGKEVLAKFIHQHSPRKEGPFIKINCSAIPGELFESELFGYVPGSFTGASSQGKTGMFELADGGTILLDEIGELDLSVQPKLLRVLQEMEVHPVGAEKSVKIDVRVLAATNVNLADAVKEGRFREDLFFRLNVLPIKIPPLRERKEDVILIASYFLEKLNRKYKRNITFTSEVEHILTNYSWPGNVRELENLVEYLFIVNPKDQITVEQLPSWVLTEHVMEEYICEDGDCTPRLNYMLDMYEKNIITIALRKHNSVKETAKTLDIHPSTLFRKIKKHNINTDFLD</sequence>
<dbReference type="SUPFAM" id="SSF52540">
    <property type="entry name" value="P-loop containing nucleoside triphosphate hydrolases"/>
    <property type="match status" value="1"/>
</dbReference>
<dbReference type="Pfam" id="PF00158">
    <property type="entry name" value="Sigma54_activat"/>
    <property type="match status" value="1"/>
</dbReference>
<dbReference type="EMBL" id="LT669839">
    <property type="protein sequence ID" value="SHD77758.1"/>
    <property type="molecule type" value="Genomic_DNA"/>
</dbReference>
<evidence type="ECO:0000256" key="4">
    <source>
        <dbReference type="ARBA" id="ARBA00023125"/>
    </source>
</evidence>
<keyword evidence="3" id="KW-0805">Transcription regulation</keyword>
<feature type="coiled-coil region" evidence="6">
    <location>
        <begin position="125"/>
        <end position="155"/>
    </location>
</feature>
<dbReference type="PROSITE" id="PS00676">
    <property type="entry name" value="SIGMA54_INTERACT_2"/>
    <property type="match status" value="1"/>
</dbReference>
<evidence type="ECO:0000256" key="3">
    <source>
        <dbReference type="ARBA" id="ARBA00023015"/>
    </source>
</evidence>
<keyword evidence="6" id="KW-0175">Coiled coil</keyword>
<dbReference type="InterPro" id="IPR002078">
    <property type="entry name" value="Sigma_54_int"/>
</dbReference>
<dbReference type="GO" id="GO:0043565">
    <property type="term" value="F:sequence-specific DNA binding"/>
    <property type="evidence" value="ECO:0007669"/>
    <property type="project" value="InterPro"/>
</dbReference>
<dbReference type="Pfam" id="PF02954">
    <property type="entry name" value="HTH_8"/>
    <property type="match status" value="1"/>
</dbReference>
<dbReference type="Proteomes" id="UP000245423">
    <property type="component" value="Chromosome 1"/>
</dbReference>
<evidence type="ECO:0000259" key="7">
    <source>
        <dbReference type="PROSITE" id="PS50045"/>
    </source>
</evidence>
<keyword evidence="1" id="KW-0547">Nucleotide-binding</keyword>
<dbReference type="SMART" id="SM00091">
    <property type="entry name" value="PAS"/>
    <property type="match status" value="1"/>
</dbReference>
<dbReference type="SUPFAM" id="SSF55785">
    <property type="entry name" value="PYP-like sensor domain (PAS domain)"/>
    <property type="match status" value="1"/>
</dbReference>
<dbReference type="InterPro" id="IPR003593">
    <property type="entry name" value="AAA+_ATPase"/>
</dbReference>
<dbReference type="PROSITE" id="PS00675">
    <property type="entry name" value="SIGMA54_INTERACT_1"/>
    <property type="match status" value="1"/>
</dbReference>
<keyword evidence="2" id="KW-0067">ATP-binding</keyword>
<dbReference type="AlphaFoldDB" id="A0A1M4PQJ6"/>
<reference evidence="9 10" key="1">
    <citation type="submission" date="2016-11" db="EMBL/GenBank/DDBJ databases">
        <authorList>
            <person name="Manzoor S."/>
        </authorList>
    </citation>
    <scope>NUCLEOTIDE SEQUENCE [LARGE SCALE GENOMIC DNA]</scope>
    <source>
        <strain evidence="9">Clostridium ultunense strain Esp</strain>
    </source>
</reference>
<dbReference type="Pfam" id="PF25601">
    <property type="entry name" value="AAA_lid_14"/>
    <property type="match status" value="1"/>
</dbReference>
<dbReference type="GO" id="GO:0005524">
    <property type="term" value="F:ATP binding"/>
    <property type="evidence" value="ECO:0007669"/>
    <property type="project" value="UniProtKB-KW"/>
</dbReference>
<evidence type="ECO:0000256" key="6">
    <source>
        <dbReference type="SAM" id="Coils"/>
    </source>
</evidence>
<dbReference type="CDD" id="cd00130">
    <property type="entry name" value="PAS"/>
    <property type="match status" value="1"/>
</dbReference>
<keyword evidence="5" id="KW-0804">Transcription</keyword>
<evidence type="ECO:0000313" key="10">
    <source>
        <dbReference type="Proteomes" id="UP000245423"/>
    </source>
</evidence>
<evidence type="ECO:0000313" key="9">
    <source>
        <dbReference type="EMBL" id="SHD77758.1"/>
    </source>
</evidence>
<dbReference type="Gene3D" id="1.10.8.60">
    <property type="match status" value="1"/>
</dbReference>
<feature type="domain" description="PAS" evidence="8">
    <location>
        <begin position="15"/>
        <end position="67"/>
    </location>
</feature>
<dbReference type="SUPFAM" id="SSF46689">
    <property type="entry name" value="Homeodomain-like"/>
    <property type="match status" value="1"/>
</dbReference>
<feature type="domain" description="Sigma-54 factor interaction" evidence="7">
    <location>
        <begin position="159"/>
        <end position="388"/>
    </location>
</feature>
<dbReference type="PROSITE" id="PS50112">
    <property type="entry name" value="PAS"/>
    <property type="match status" value="1"/>
</dbReference>
<dbReference type="FunFam" id="3.40.50.300:FF:000006">
    <property type="entry name" value="DNA-binding transcriptional regulator NtrC"/>
    <property type="match status" value="1"/>
</dbReference>
<evidence type="ECO:0000256" key="5">
    <source>
        <dbReference type="ARBA" id="ARBA00023163"/>
    </source>
</evidence>
<keyword evidence="10" id="KW-1185">Reference proteome</keyword>
<proteinExistence type="predicted"/>
<dbReference type="Gene3D" id="3.30.450.20">
    <property type="entry name" value="PAS domain"/>
    <property type="match status" value="1"/>
</dbReference>
<dbReference type="NCBIfam" id="TIGR00229">
    <property type="entry name" value="sensory_box"/>
    <property type="match status" value="1"/>
</dbReference>
<dbReference type="InterPro" id="IPR000014">
    <property type="entry name" value="PAS"/>
</dbReference>
<evidence type="ECO:0000259" key="8">
    <source>
        <dbReference type="PROSITE" id="PS50112"/>
    </source>
</evidence>
<keyword evidence="4" id="KW-0238">DNA-binding</keyword>
<dbReference type="InterPro" id="IPR035965">
    <property type="entry name" value="PAS-like_dom_sf"/>
</dbReference>
<dbReference type="InterPro" id="IPR025662">
    <property type="entry name" value="Sigma_54_int_dom_ATP-bd_1"/>
</dbReference>
<dbReference type="PANTHER" id="PTHR32071:SF57">
    <property type="entry name" value="C4-DICARBOXYLATE TRANSPORT TRANSCRIPTIONAL REGULATORY PROTEIN DCTD"/>
    <property type="match status" value="1"/>
</dbReference>
<evidence type="ECO:0000256" key="1">
    <source>
        <dbReference type="ARBA" id="ARBA00022741"/>
    </source>
</evidence>
<protein>
    <submittedName>
        <fullName evidence="9">Sensory box protein</fullName>
    </submittedName>
</protein>
<accession>A0A1M4PQJ6</accession>
<dbReference type="PROSITE" id="PS00688">
    <property type="entry name" value="SIGMA54_INTERACT_3"/>
    <property type="match status" value="1"/>
</dbReference>
<gene>
    <name evidence="9" type="ORF">CUESP1_2412</name>
</gene>
<dbReference type="InterPro" id="IPR025944">
    <property type="entry name" value="Sigma_54_int_dom_CS"/>
</dbReference>
<dbReference type="PROSITE" id="PS50045">
    <property type="entry name" value="SIGMA54_INTERACT_4"/>
    <property type="match status" value="1"/>
</dbReference>
<dbReference type="GO" id="GO:0006355">
    <property type="term" value="P:regulation of DNA-templated transcription"/>
    <property type="evidence" value="ECO:0007669"/>
    <property type="project" value="InterPro"/>
</dbReference>
<dbReference type="InterPro" id="IPR002197">
    <property type="entry name" value="HTH_Fis"/>
</dbReference>
<dbReference type="OrthoDB" id="5411866at2"/>
<dbReference type="InterPro" id="IPR027417">
    <property type="entry name" value="P-loop_NTPase"/>
</dbReference>
<evidence type="ECO:0000256" key="2">
    <source>
        <dbReference type="ARBA" id="ARBA00022840"/>
    </source>
</evidence>
<dbReference type="InterPro" id="IPR009057">
    <property type="entry name" value="Homeodomain-like_sf"/>
</dbReference>
<organism evidence="9 10">
    <name type="scientific">[Clostridium] ultunense Esp</name>
    <dbReference type="NCBI Taxonomy" id="1288971"/>
    <lineage>
        <taxon>Bacteria</taxon>
        <taxon>Bacillati</taxon>
        <taxon>Bacillota</taxon>
        <taxon>Tissierellia</taxon>
        <taxon>Tissierellales</taxon>
        <taxon>Tepidimicrobiaceae</taxon>
        <taxon>Schnuerera</taxon>
    </lineage>
</organism>
<dbReference type="PANTHER" id="PTHR32071">
    <property type="entry name" value="TRANSCRIPTIONAL REGULATORY PROTEIN"/>
    <property type="match status" value="1"/>
</dbReference>
<dbReference type="RefSeq" id="WP_025641866.1">
    <property type="nucleotide sequence ID" value="NZ_LT669839.1"/>
</dbReference>
<name>A0A1M4PQJ6_9FIRM</name>
<dbReference type="SMART" id="SM00382">
    <property type="entry name" value="AAA"/>
    <property type="match status" value="1"/>
</dbReference>
<dbReference type="Gene3D" id="1.10.10.60">
    <property type="entry name" value="Homeodomain-like"/>
    <property type="match status" value="1"/>
</dbReference>
<dbReference type="CDD" id="cd00009">
    <property type="entry name" value="AAA"/>
    <property type="match status" value="1"/>
</dbReference>